<dbReference type="InterPro" id="IPR011037">
    <property type="entry name" value="Pyrv_Knase-like_insert_dom_sf"/>
</dbReference>
<comment type="caution">
    <text evidence="2">The sequence shown here is derived from an EMBL/GenBank/DDBJ whole genome shotgun (WGS) entry which is preliminary data.</text>
</comment>
<dbReference type="Proteomes" id="UP000552097">
    <property type="component" value="Unassembled WGS sequence"/>
</dbReference>
<dbReference type="Pfam" id="PF03473">
    <property type="entry name" value="MOSC"/>
    <property type="match status" value="1"/>
</dbReference>
<name>A0A7W9HJK3_9PSEU</name>
<dbReference type="GO" id="GO:0030151">
    <property type="term" value="F:molybdenum ion binding"/>
    <property type="evidence" value="ECO:0007669"/>
    <property type="project" value="InterPro"/>
</dbReference>
<organism evidence="2 3">
    <name type="scientific">Saccharothrix ecbatanensis</name>
    <dbReference type="NCBI Taxonomy" id="1105145"/>
    <lineage>
        <taxon>Bacteria</taxon>
        <taxon>Bacillati</taxon>
        <taxon>Actinomycetota</taxon>
        <taxon>Actinomycetes</taxon>
        <taxon>Pseudonocardiales</taxon>
        <taxon>Pseudonocardiaceae</taxon>
        <taxon>Saccharothrix</taxon>
    </lineage>
</organism>
<dbReference type="EMBL" id="JACHMO010000001">
    <property type="protein sequence ID" value="MBB5803400.1"/>
    <property type="molecule type" value="Genomic_DNA"/>
</dbReference>
<proteinExistence type="predicted"/>
<accession>A0A7W9HJK3</accession>
<dbReference type="RefSeq" id="WP_246477813.1">
    <property type="nucleotide sequence ID" value="NZ_JACHMO010000001.1"/>
</dbReference>
<dbReference type="AlphaFoldDB" id="A0A7W9HJK3"/>
<dbReference type="PANTHER" id="PTHR30212">
    <property type="entry name" value="PROTEIN YIIM"/>
    <property type="match status" value="1"/>
</dbReference>
<protein>
    <submittedName>
        <fullName evidence="2">MOSC domain-containing protein YiiM</fullName>
    </submittedName>
</protein>
<gene>
    <name evidence="2" type="ORF">F4560_003168</name>
</gene>
<sequence>MLARTGSSGIDKQPVAGAVAVGIPAYGNSGLAGDFISDPEDHGGVDRAVYAYSREDLDLWQAELGRDLASGVFGENLTTVAVDVTGAEIGERWRIGSELVLEVSAPRTPCRTFAAWMDEKRWIHTFTQHALPGAYLRVLVPGSVRAGDTVEVVRRPGHGVTVGLVFRAITTESELLPQVAVVDALAGEMLATVRRRVGA</sequence>
<dbReference type="PANTHER" id="PTHR30212:SF2">
    <property type="entry name" value="PROTEIN YIIM"/>
    <property type="match status" value="1"/>
</dbReference>
<evidence type="ECO:0000313" key="3">
    <source>
        <dbReference type="Proteomes" id="UP000552097"/>
    </source>
</evidence>
<evidence type="ECO:0000259" key="1">
    <source>
        <dbReference type="PROSITE" id="PS51340"/>
    </source>
</evidence>
<feature type="domain" description="MOSC" evidence="1">
    <location>
        <begin position="13"/>
        <end position="153"/>
    </location>
</feature>
<dbReference type="GO" id="GO:0003824">
    <property type="term" value="F:catalytic activity"/>
    <property type="evidence" value="ECO:0007669"/>
    <property type="project" value="InterPro"/>
</dbReference>
<reference evidence="2 3" key="1">
    <citation type="submission" date="2020-08" db="EMBL/GenBank/DDBJ databases">
        <title>Sequencing the genomes of 1000 actinobacteria strains.</title>
        <authorList>
            <person name="Klenk H.-P."/>
        </authorList>
    </citation>
    <scope>NUCLEOTIDE SEQUENCE [LARGE SCALE GENOMIC DNA]</scope>
    <source>
        <strain evidence="2 3">DSM 45486</strain>
    </source>
</reference>
<dbReference type="Gene3D" id="2.40.33.20">
    <property type="entry name" value="PK beta-barrel domain-like"/>
    <property type="match status" value="1"/>
</dbReference>
<dbReference type="InterPro" id="IPR005302">
    <property type="entry name" value="MoCF_Sase_C"/>
</dbReference>
<dbReference type="PROSITE" id="PS51340">
    <property type="entry name" value="MOSC"/>
    <property type="match status" value="1"/>
</dbReference>
<dbReference type="InterPro" id="IPR052353">
    <property type="entry name" value="Benzoxazolinone_Detox_Enz"/>
</dbReference>
<dbReference type="SUPFAM" id="SSF50800">
    <property type="entry name" value="PK beta-barrel domain-like"/>
    <property type="match status" value="1"/>
</dbReference>
<keyword evidence="3" id="KW-1185">Reference proteome</keyword>
<dbReference type="GO" id="GO:0030170">
    <property type="term" value="F:pyridoxal phosphate binding"/>
    <property type="evidence" value="ECO:0007669"/>
    <property type="project" value="InterPro"/>
</dbReference>
<evidence type="ECO:0000313" key="2">
    <source>
        <dbReference type="EMBL" id="MBB5803400.1"/>
    </source>
</evidence>